<keyword evidence="1" id="KW-0732">Signal</keyword>
<dbReference type="InterPro" id="IPR009009">
    <property type="entry name" value="RlpA-like_DPBB"/>
</dbReference>
<dbReference type="GO" id="GO:0009627">
    <property type="term" value="P:systemic acquired resistance"/>
    <property type="evidence" value="ECO:0007669"/>
    <property type="project" value="InterPro"/>
</dbReference>
<evidence type="ECO:0000256" key="1">
    <source>
        <dbReference type="SAM" id="SignalP"/>
    </source>
</evidence>
<name>A0A9R0HTA4_SPIOL</name>
<dbReference type="InterPro" id="IPR007112">
    <property type="entry name" value="Expansin/allergen_DPBB_dom"/>
</dbReference>
<reference evidence="4" key="2">
    <citation type="submission" date="2025-08" db="UniProtKB">
        <authorList>
            <consortium name="RefSeq"/>
        </authorList>
    </citation>
    <scope>IDENTIFICATION</scope>
    <source>
        <tissue evidence="4">Leaf</tissue>
    </source>
</reference>
<feature type="chain" id="PRO_5046725511" evidence="1">
    <location>
        <begin position="25"/>
        <end position="123"/>
    </location>
</feature>
<dbReference type="InterPro" id="IPR044206">
    <property type="entry name" value="EGC1/2"/>
</dbReference>
<feature type="domain" description="Expansin-like EG45" evidence="2">
    <location>
        <begin position="27"/>
        <end position="123"/>
    </location>
</feature>
<evidence type="ECO:0000313" key="4">
    <source>
        <dbReference type="RefSeq" id="XP_021836653.2"/>
    </source>
</evidence>
<dbReference type="SUPFAM" id="SSF50685">
    <property type="entry name" value="Barwin-like endoglucanases"/>
    <property type="match status" value="1"/>
</dbReference>
<dbReference type="SMART" id="SM00837">
    <property type="entry name" value="DPBB_1"/>
    <property type="match status" value="1"/>
</dbReference>
<gene>
    <name evidence="4" type="primary">LOC110776399</name>
</gene>
<reference evidence="3" key="1">
    <citation type="journal article" date="2021" name="Nat. Commun.">
        <title>Genomic analyses provide insights into spinach domestication and the genetic basis of agronomic traits.</title>
        <authorList>
            <person name="Cai X."/>
            <person name="Sun X."/>
            <person name="Xu C."/>
            <person name="Sun H."/>
            <person name="Wang X."/>
            <person name="Ge C."/>
            <person name="Zhang Z."/>
            <person name="Wang Q."/>
            <person name="Fei Z."/>
            <person name="Jiao C."/>
            <person name="Wang Q."/>
        </authorList>
    </citation>
    <scope>NUCLEOTIDE SEQUENCE [LARGE SCALE GENOMIC DNA]</scope>
    <source>
        <strain evidence="3">cv. Varoflay</strain>
    </source>
</reference>
<organism evidence="3 4">
    <name type="scientific">Spinacia oleracea</name>
    <name type="common">Spinach</name>
    <dbReference type="NCBI Taxonomy" id="3562"/>
    <lineage>
        <taxon>Eukaryota</taxon>
        <taxon>Viridiplantae</taxon>
        <taxon>Streptophyta</taxon>
        <taxon>Embryophyta</taxon>
        <taxon>Tracheophyta</taxon>
        <taxon>Spermatophyta</taxon>
        <taxon>Magnoliopsida</taxon>
        <taxon>eudicotyledons</taxon>
        <taxon>Gunneridae</taxon>
        <taxon>Pentapetalae</taxon>
        <taxon>Caryophyllales</taxon>
        <taxon>Chenopodiaceae</taxon>
        <taxon>Chenopodioideae</taxon>
        <taxon>Anserineae</taxon>
        <taxon>Spinacia</taxon>
    </lineage>
</organism>
<proteinExistence type="predicted"/>
<keyword evidence="3" id="KW-1185">Reference proteome</keyword>
<dbReference type="RefSeq" id="XP_021836653.2">
    <property type="nucleotide sequence ID" value="XM_021980961.2"/>
</dbReference>
<dbReference type="Gene3D" id="2.40.40.10">
    <property type="entry name" value="RlpA-like domain"/>
    <property type="match status" value="1"/>
</dbReference>
<sequence length="123" mass="12999">MAALTRSMFFVVILALCFASVAFGDAGTASFYTNYKPSACYGSQEEGNIIAAANPTLYNNKAACGRRYRVTCTGASCRPGNVVVKIVDLCPECAPGRLDLSKEAFSAIADPVAGIINIDYVQV</sequence>
<evidence type="ECO:0000313" key="3">
    <source>
        <dbReference type="Proteomes" id="UP000813463"/>
    </source>
</evidence>
<dbReference type="InterPro" id="IPR036908">
    <property type="entry name" value="RlpA-like_sf"/>
</dbReference>
<evidence type="ECO:0000259" key="2">
    <source>
        <dbReference type="PROSITE" id="PS50842"/>
    </source>
</evidence>
<dbReference type="KEGG" id="soe:110776399"/>
<dbReference type="Pfam" id="PF03330">
    <property type="entry name" value="DPBB_1"/>
    <property type="match status" value="1"/>
</dbReference>
<dbReference type="AlphaFoldDB" id="A0A9R0HTA4"/>
<dbReference type="CDD" id="cd22269">
    <property type="entry name" value="DPBB_EG45-like"/>
    <property type="match status" value="1"/>
</dbReference>
<dbReference type="PROSITE" id="PS50842">
    <property type="entry name" value="EXPANSIN_EG45"/>
    <property type="match status" value="1"/>
</dbReference>
<feature type="signal peptide" evidence="1">
    <location>
        <begin position="1"/>
        <end position="24"/>
    </location>
</feature>
<accession>A0A9R0HTA4</accession>
<dbReference type="PANTHER" id="PTHR47295">
    <property type="entry name" value="EG45-LIKE DOMAIN CONTAINING PROTEIN 1-RELATED"/>
    <property type="match status" value="1"/>
</dbReference>
<dbReference type="Proteomes" id="UP000813463">
    <property type="component" value="Chromosome 2"/>
</dbReference>
<dbReference type="GeneID" id="110776399"/>
<protein>
    <submittedName>
        <fullName evidence="4">EG45-like domain containing protein</fullName>
    </submittedName>
</protein>
<dbReference type="GO" id="GO:0048046">
    <property type="term" value="C:apoplast"/>
    <property type="evidence" value="ECO:0007669"/>
    <property type="project" value="InterPro"/>
</dbReference>
<dbReference type="PANTHER" id="PTHR47295:SF14">
    <property type="entry name" value="OS06G0688300 PROTEIN"/>
    <property type="match status" value="1"/>
</dbReference>